<feature type="coiled-coil region" evidence="3">
    <location>
        <begin position="558"/>
        <end position="609"/>
    </location>
</feature>
<dbReference type="InterPro" id="IPR003439">
    <property type="entry name" value="ABC_transporter-like_ATP-bd"/>
</dbReference>
<dbReference type="InterPro" id="IPR027417">
    <property type="entry name" value="P-loop_NTPase"/>
</dbReference>
<dbReference type="Pfam" id="PF16326">
    <property type="entry name" value="ABC_tran_CTD"/>
    <property type="match status" value="1"/>
</dbReference>
<gene>
    <name evidence="6" type="ORF">WMQ36_16885</name>
</gene>
<dbReference type="PANTHER" id="PTHR42855">
    <property type="entry name" value="ABC TRANSPORTER ATP-BINDING SUBUNIT"/>
    <property type="match status" value="1"/>
</dbReference>
<evidence type="ECO:0000256" key="3">
    <source>
        <dbReference type="SAM" id="Coils"/>
    </source>
</evidence>
<dbReference type="Gene3D" id="3.40.50.300">
    <property type="entry name" value="P-loop containing nucleotide triphosphate hydrolases"/>
    <property type="match status" value="2"/>
</dbReference>
<dbReference type="SUPFAM" id="SSF52540">
    <property type="entry name" value="P-loop containing nucleoside triphosphate hydrolases"/>
    <property type="match status" value="2"/>
</dbReference>
<evidence type="ECO:0000256" key="2">
    <source>
        <dbReference type="ARBA" id="ARBA00022840"/>
    </source>
</evidence>
<dbReference type="Gene3D" id="1.10.287.380">
    <property type="entry name" value="Valyl-tRNA synthetase, C-terminal domain"/>
    <property type="match status" value="1"/>
</dbReference>
<dbReference type="InterPro" id="IPR032781">
    <property type="entry name" value="ABC_tran_Xtn"/>
</dbReference>
<feature type="region of interest" description="Disordered" evidence="4">
    <location>
        <begin position="500"/>
        <end position="540"/>
    </location>
</feature>
<dbReference type="InterPro" id="IPR037118">
    <property type="entry name" value="Val-tRNA_synth_C_sf"/>
</dbReference>
<keyword evidence="7" id="KW-1185">Reference proteome</keyword>
<sequence>MNLVTIEHLTKSYTERRLFDDTAFSINEGEKVGLIGINGTGKSTLLKIVAGLEEPDDGTVVRTRNLYIRYLPQIPEFTQGDTVLESIMRDNENETHYSSREEMSATAKSMLNELGIRDHDAKVETLSGGQRKRVALAGVLMSRAELLILDEPTNHLDSAMADWLEDYLKNFRGALLMITHDRYFLDSVVNRIVELDHGKLYGYQGGYEAFLRLKAERLEMAEATERKRQSILRREIAWIQRGARARSTKQKAHIQRYEELRDQTGPEYDRNVELESIASRLGRTTVEVKDLCKSYGDKVLMKDFTYIFLKSDRVGIIGPNGSGKSTLMKIIVGWVQPDSGTVEIGQTVKMGYFSQENEAMDESLKVIDYIKNAAEYVKTKDGSISASQMLERFLFPSSIQYTAISRLSGGEKRRLYLLRILMEAPNVILLDEPTNDLDIQTLTILEDYLDTFPGIVITVSHDRYFLDRVVNRIFAFEGQGRVTQYEGGFTDYQRSVRAEADQAGNRTASGEAPGTGGGNAGNAQEAQDGNQAAKRNNWKEGQNVTRKLKLSFKEQRDWETIEEDIAALEAAVEELEKEIVRSSSNYTRLNELMAEKDAKEKELEEKMERWMYLNELMEQIEAQK</sequence>
<evidence type="ECO:0000313" key="7">
    <source>
        <dbReference type="Proteomes" id="UP001454086"/>
    </source>
</evidence>
<dbReference type="GO" id="GO:0005524">
    <property type="term" value="F:ATP binding"/>
    <property type="evidence" value="ECO:0007669"/>
    <property type="project" value="UniProtKB-KW"/>
</dbReference>
<feature type="domain" description="ABC transporter" evidence="5">
    <location>
        <begin position="286"/>
        <end position="512"/>
    </location>
</feature>
<dbReference type="Pfam" id="PF00005">
    <property type="entry name" value="ABC_tran"/>
    <property type="match status" value="2"/>
</dbReference>
<dbReference type="PANTHER" id="PTHR42855:SF1">
    <property type="entry name" value="ABC TRANSPORTER DOMAIN-CONTAINING PROTEIN"/>
    <property type="match status" value="1"/>
</dbReference>
<organism evidence="6 7">
    <name type="scientific">Enterocloster hominis</name>
    <name type="common">ex Hitch et al. 2024</name>
    <dbReference type="NCBI Taxonomy" id="1917870"/>
    <lineage>
        <taxon>Bacteria</taxon>
        <taxon>Bacillati</taxon>
        <taxon>Bacillota</taxon>
        <taxon>Clostridia</taxon>
        <taxon>Lachnospirales</taxon>
        <taxon>Lachnospiraceae</taxon>
        <taxon>Enterocloster</taxon>
    </lineage>
</organism>
<dbReference type="EMBL" id="JBBMFM010000069">
    <property type="protein sequence ID" value="MEQ2426648.1"/>
    <property type="molecule type" value="Genomic_DNA"/>
</dbReference>
<dbReference type="InterPro" id="IPR003593">
    <property type="entry name" value="AAA+_ATPase"/>
</dbReference>
<accession>A0ABV1DA43</accession>
<evidence type="ECO:0000256" key="4">
    <source>
        <dbReference type="SAM" id="MobiDB-lite"/>
    </source>
</evidence>
<evidence type="ECO:0000259" key="5">
    <source>
        <dbReference type="PROSITE" id="PS50893"/>
    </source>
</evidence>
<dbReference type="CDD" id="cd03221">
    <property type="entry name" value="ABCF_EF-3"/>
    <property type="match status" value="2"/>
</dbReference>
<name>A0ABV1DA43_9FIRM</name>
<proteinExistence type="predicted"/>
<comment type="caution">
    <text evidence="6">The sequence shown here is derived from an EMBL/GenBank/DDBJ whole genome shotgun (WGS) entry which is preliminary data.</text>
</comment>
<keyword evidence="3" id="KW-0175">Coiled coil</keyword>
<dbReference type="RefSeq" id="WP_008723929.1">
    <property type="nucleotide sequence ID" value="NZ_JBBMFM010000069.1"/>
</dbReference>
<feature type="domain" description="ABC transporter" evidence="5">
    <location>
        <begin position="4"/>
        <end position="222"/>
    </location>
</feature>
<keyword evidence="1" id="KW-0547">Nucleotide-binding</keyword>
<dbReference type="PROSITE" id="PS50893">
    <property type="entry name" value="ABC_TRANSPORTER_2"/>
    <property type="match status" value="2"/>
</dbReference>
<dbReference type="Pfam" id="PF12848">
    <property type="entry name" value="ABC_tran_Xtn"/>
    <property type="match status" value="1"/>
</dbReference>
<evidence type="ECO:0000256" key="1">
    <source>
        <dbReference type="ARBA" id="ARBA00022741"/>
    </source>
</evidence>
<dbReference type="SMART" id="SM00382">
    <property type="entry name" value="AAA"/>
    <property type="match status" value="2"/>
</dbReference>
<reference evidence="6 7" key="1">
    <citation type="submission" date="2024-03" db="EMBL/GenBank/DDBJ databases">
        <title>Human intestinal bacterial collection.</title>
        <authorList>
            <person name="Pauvert C."/>
            <person name="Hitch T.C.A."/>
            <person name="Clavel T."/>
        </authorList>
    </citation>
    <scope>NUCLEOTIDE SEQUENCE [LARGE SCALE GENOMIC DNA]</scope>
    <source>
        <strain evidence="6 7">CLA-SR-H021</strain>
    </source>
</reference>
<dbReference type="Proteomes" id="UP001454086">
    <property type="component" value="Unassembled WGS sequence"/>
</dbReference>
<dbReference type="InterPro" id="IPR017871">
    <property type="entry name" value="ABC_transporter-like_CS"/>
</dbReference>
<dbReference type="InterPro" id="IPR032524">
    <property type="entry name" value="ABC_tran_C"/>
</dbReference>
<dbReference type="InterPro" id="IPR051309">
    <property type="entry name" value="ABCF_ATPase"/>
</dbReference>
<evidence type="ECO:0000313" key="6">
    <source>
        <dbReference type="EMBL" id="MEQ2426648.1"/>
    </source>
</evidence>
<feature type="compositionally biased region" description="Low complexity" evidence="4">
    <location>
        <begin position="521"/>
        <end position="533"/>
    </location>
</feature>
<dbReference type="PROSITE" id="PS00211">
    <property type="entry name" value="ABC_TRANSPORTER_1"/>
    <property type="match status" value="1"/>
</dbReference>
<protein>
    <submittedName>
        <fullName evidence="6">ABC-F family ATP-binding cassette domain-containing protein</fullName>
    </submittedName>
</protein>
<keyword evidence="2 6" id="KW-0067">ATP-binding</keyword>